<evidence type="ECO:0000256" key="5">
    <source>
        <dbReference type="ARBA" id="ARBA00022605"/>
    </source>
</evidence>
<dbReference type="InterPro" id="IPR001926">
    <property type="entry name" value="TrpB-like_PALP"/>
</dbReference>
<dbReference type="InterPro" id="IPR005856">
    <property type="entry name" value="Cys_synth"/>
</dbReference>
<evidence type="ECO:0000256" key="10">
    <source>
        <dbReference type="ARBA" id="ARBA00047931"/>
    </source>
</evidence>
<gene>
    <name evidence="14" type="ORF">L7E55_15595</name>
</gene>
<dbReference type="SUPFAM" id="SSF53686">
    <property type="entry name" value="Tryptophan synthase beta subunit-like PLP-dependent enzymes"/>
    <property type="match status" value="1"/>
</dbReference>
<evidence type="ECO:0000256" key="2">
    <source>
        <dbReference type="ARBA" id="ARBA00004895"/>
    </source>
</evidence>
<feature type="binding site" evidence="11">
    <location>
        <position position="70"/>
    </location>
    <ligand>
        <name>pyridoxal 5'-phosphate</name>
        <dbReference type="ChEBI" id="CHEBI:597326"/>
    </ligand>
</feature>
<evidence type="ECO:0000256" key="1">
    <source>
        <dbReference type="ARBA" id="ARBA00001933"/>
    </source>
</evidence>
<comment type="catalytic activity">
    <reaction evidence="10">
        <text>O-acetyl-L-serine + hydrogen sulfide = L-cysteine + acetate</text>
        <dbReference type="Rhea" id="RHEA:14829"/>
        <dbReference type="ChEBI" id="CHEBI:29919"/>
        <dbReference type="ChEBI" id="CHEBI:30089"/>
        <dbReference type="ChEBI" id="CHEBI:35235"/>
        <dbReference type="ChEBI" id="CHEBI:58340"/>
        <dbReference type="EC" id="2.5.1.47"/>
    </reaction>
</comment>
<sequence length="302" mass="32653">MDILSAIGNTPLVELKKISTNPRVKIYGKLEGSNPGGSVKDRPAYYMIKKAEESGELTRGKIILEPTSGNTGIAVAMISVAKGYQVKLIMPGCVSMERSKTLEAFGAEVVLTPAEEGTDGAIRLAHQIVNAEPDMYYMPNQFVNENNSLAHYETTGPEIYAQTDGKVDVFVAGMGTTGTLMGTGRYLKERKPGVRIIGAEPVKGHTIQGLKNMEEAIVPRIYHPELLDEKITIKDEEAFETARMLATREGIFVGMSSGASVACALKVAERMESGVIVAILPDRGDRYLSTTLFMSICAKCSP</sequence>
<accession>A0A9X4H0D7</accession>
<dbReference type="EMBL" id="JAKOAV010000041">
    <property type="protein sequence ID" value="MDF9409755.1"/>
    <property type="molecule type" value="Genomic_DNA"/>
</dbReference>
<dbReference type="AlphaFoldDB" id="A0A9X4H0D7"/>
<keyword evidence="7 11" id="KW-0663">Pyridoxal phosphate</keyword>
<comment type="caution">
    <text evidence="14">The sequence shown here is derived from an EMBL/GenBank/DDBJ whole genome shotgun (WGS) entry which is preliminary data.</text>
</comment>
<evidence type="ECO:0000259" key="13">
    <source>
        <dbReference type="Pfam" id="PF00291"/>
    </source>
</evidence>
<comment type="pathway">
    <text evidence="2">Amino-acid biosynthesis; L-cysteine biosynthesis.</text>
</comment>
<keyword evidence="15" id="KW-1185">Reference proteome</keyword>
<feature type="modified residue" description="N6-(pyridoxal phosphate)lysine" evidence="12">
    <location>
        <position position="40"/>
    </location>
</feature>
<evidence type="ECO:0000313" key="15">
    <source>
        <dbReference type="Proteomes" id="UP001154312"/>
    </source>
</evidence>
<dbReference type="EC" id="2.5.1.47" evidence="4"/>
<dbReference type="Gene3D" id="3.40.50.1100">
    <property type="match status" value="2"/>
</dbReference>
<dbReference type="Pfam" id="PF00291">
    <property type="entry name" value="PALP"/>
    <property type="match status" value="1"/>
</dbReference>
<dbReference type="GO" id="GO:0004124">
    <property type="term" value="F:cysteine synthase activity"/>
    <property type="evidence" value="ECO:0007669"/>
    <property type="project" value="UniProtKB-EC"/>
</dbReference>
<evidence type="ECO:0000256" key="12">
    <source>
        <dbReference type="PIRSR" id="PIRSR605856-51"/>
    </source>
</evidence>
<evidence type="ECO:0000256" key="7">
    <source>
        <dbReference type="ARBA" id="ARBA00022898"/>
    </source>
</evidence>
<dbReference type="InterPro" id="IPR036052">
    <property type="entry name" value="TrpB-like_PALP_sf"/>
</dbReference>
<dbReference type="GO" id="GO:0006535">
    <property type="term" value="P:cysteine biosynthetic process from serine"/>
    <property type="evidence" value="ECO:0007669"/>
    <property type="project" value="InterPro"/>
</dbReference>
<keyword evidence="8" id="KW-0198">Cysteine biosynthesis</keyword>
<protein>
    <recommendedName>
        <fullName evidence="4">cysteine synthase</fullName>
        <ecNumber evidence="4">2.5.1.47</ecNumber>
    </recommendedName>
    <alternativeName>
        <fullName evidence="9">O-acetylserine (thiol)-lyase</fullName>
    </alternativeName>
</protein>
<keyword evidence="5" id="KW-0028">Amino-acid biosynthesis</keyword>
<comment type="cofactor">
    <cofactor evidence="1 11">
        <name>pyridoxal 5'-phosphate</name>
        <dbReference type="ChEBI" id="CHEBI:597326"/>
    </cofactor>
</comment>
<dbReference type="PROSITE" id="PS00901">
    <property type="entry name" value="CYS_SYNTHASE"/>
    <property type="match status" value="1"/>
</dbReference>
<feature type="binding site" evidence="11">
    <location>
        <begin position="175"/>
        <end position="179"/>
    </location>
    <ligand>
        <name>pyridoxal 5'-phosphate</name>
        <dbReference type="ChEBI" id="CHEBI:597326"/>
    </ligand>
</feature>
<evidence type="ECO:0000313" key="14">
    <source>
        <dbReference type="EMBL" id="MDF9409755.1"/>
    </source>
</evidence>
<dbReference type="InterPro" id="IPR050214">
    <property type="entry name" value="Cys_Synth/Cystath_Beta-Synth"/>
</dbReference>
<proteinExistence type="inferred from homology"/>
<evidence type="ECO:0000256" key="11">
    <source>
        <dbReference type="PIRSR" id="PIRSR605856-50"/>
    </source>
</evidence>
<evidence type="ECO:0000256" key="6">
    <source>
        <dbReference type="ARBA" id="ARBA00022679"/>
    </source>
</evidence>
<dbReference type="CDD" id="cd01561">
    <property type="entry name" value="CBS_like"/>
    <property type="match status" value="1"/>
</dbReference>
<evidence type="ECO:0000256" key="9">
    <source>
        <dbReference type="ARBA" id="ARBA00030296"/>
    </source>
</evidence>
<evidence type="ECO:0000256" key="3">
    <source>
        <dbReference type="ARBA" id="ARBA00007103"/>
    </source>
</evidence>
<evidence type="ECO:0000256" key="4">
    <source>
        <dbReference type="ARBA" id="ARBA00012681"/>
    </source>
</evidence>
<evidence type="ECO:0000256" key="8">
    <source>
        <dbReference type="ARBA" id="ARBA00023192"/>
    </source>
</evidence>
<comment type="similarity">
    <text evidence="3">Belongs to the cysteine synthase/cystathionine beta-synthase family.</text>
</comment>
<name>A0A9X4H0D7_9FIRM</name>
<reference evidence="14" key="1">
    <citation type="submission" date="2022-02" db="EMBL/GenBank/DDBJ databases">
        <authorList>
            <person name="Leng L."/>
        </authorList>
    </citation>
    <scope>NUCLEOTIDE SEQUENCE</scope>
    <source>
        <strain evidence="14">JI</strain>
    </source>
</reference>
<dbReference type="FunFam" id="3.40.50.1100:FF:000006">
    <property type="entry name" value="Cysteine synthase"/>
    <property type="match status" value="1"/>
</dbReference>
<keyword evidence="6" id="KW-0808">Transferase</keyword>
<feature type="binding site" evidence="11">
    <location>
        <position position="256"/>
    </location>
    <ligand>
        <name>pyridoxal 5'-phosphate</name>
        <dbReference type="ChEBI" id="CHEBI:597326"/>
    </ligand>
</feature>
<dbReference type="NCBIfam" id="TIGR01136">
    <property type="entry name" value="cysKM"/>
    <property type="match status" value="1"/>
</dbReference>
<feature type="domain" description="Tryptophan synthase beta chain-like PALP" evidence="13">
    <location>
        <begin position="4"/>
        <end position="282"/>
    </location>
</feature>
<dbReference type="Proteomes" id="UP001154312">
    <property type="component" value="Unassembled WGS sequence"/>
</dbReference>
<organism evidence="14 15">
    <name type="scientific">Pelotomaculum isophthalicicum JI</name>
    <dbReference type="NCBI Taxonomy" id="947010"/>
    <lineage>
        <taxon>Bacteria</taxon>
        <taxon>Bacillati</taxon>
        <taxon>Bacillota</taxon>
        <taxon>Clostridia</taxon>
        <taxon>Eubacteriales</taxon>
        <taxon>Desulfotomaculaceae</taxon>
        <taxon>Pelotomaculum</taxon>
    </lineage>
</organism>
<dbReference type="RefSeq" id="WP_277445263.1">
    <property type="nucleotide sequence ID" value="NZ_JAKOAV010000041.1"/>
</dbReference>
<dbReference type="PANTHER" id="PTHR10314">
    <property type="entry name" value="CYSTATHIONINE BETA-SYNTHASE"/>
    <property type="match status" value="1"/>
</dbReference>
<dbReference type="InterPro" id="IPR001216">
    <property type="entry name" value="P-phosphate_BS"/>
</dbReference>